<evidence type="ECO:0000313" key="2">
    <source>
        <dbReference type="Proteomes" id="UP000593566"/>
    </source>
</evidence>
<dbReference type="GeneID" id="59334378"/>
<name>A0A8H6C833_9LECA</name>
<evidence type="ECO:0000313" key="1">
    <source>
        <dbReference type="EMBL" id="KAF6218622.1"/>
    </source>
</evidence>
<proteinExistence type="predicted"/>
<accession>A0A8H6C833</accession>
<dbReference type="InterPro" id="IPR036188">
    <property type="entry name" value="FAD/NAD-bd_sf"/>
</dbReference>
<protein>
    <submittedName>
        <fullName evidence="1">Uncharacterized protein</fullName>
    </submittedName>
</protein>
<dbReference type="AlphaFoldDB" id="A0A8H6C833"/>
<dbReference type="EMBL" id="JACCJB010000022">
    <property type="protein sequence ID" value="KAF6218622.1"/>
    <property type="molecule type" value="Genomic_DNA"/>
</dbReference>
<dbReference type="Proteomes" id="UP000593566">
    <property type="component" value="Unassembled WGS sequence"/>
</dbReference>
<dbReference type="RefSeq" id="XP_037148057.1">
    <property type="nucleotide sequence ID" value="XM_037296876.1"/>
</dbReference>
<reference evidence="1 2" key="1">
    <citation type="journal article" date="2020" name="Genomics">
        <title>Complete, high-quality genomes from long-read metagenomic sequencing of two wolf lichen thalli reveals enigmatic genome architecture.</title>
        <authorList>
            <person name="McKenzie S.K."/>
            <person name="Walston R.F."/>
            <person name="Allen J.L."/>
        </authorList>
    </citation>
    <scope>NUCLEOTIDE SEQUENCE [LARGE SCALE GENOMIC DNA]</scope>
    <source>
        <strain evidence="1">WasteWater1</strain>
    </source>
</reference>
<dbReference type="SUPFAM" id="SSF51905">
    <property type="entry name" value="FAD/NAD(P)-binding domain"/>
    <property type="match status" value="1"/>
</dbReference>
<organism evidence="1 2">
    <name type="scientific">Letharia lupina</name>
    <dbReference type="NCBI Taxonomy" id="560253"/>
    <lineage>
        <taxon>Eukaryota</taxon>
        <taxon>Fungi</taxon>
        <taxon>Dikarya</taxon>
        <taxon>Ascomycota</taxon>
        <taxon>Pezizomycotina</taxon>
        <taxon>Lecanoromycetes</taxon>
        <taxon>OSLEUM clade</taxon>
        <taxon>Lecanoromycetidae</taxon>
        <taxon>Lecanorales</taxon>
        <taxon>Lecanorineae</taxon>
        <taxon>Parmeliaceae</taxon>
        <taxon>Letharia</taxon>
    </lineage>
</organism>
<keyword evidence="2" id="KW-1185">Reference proteome</keyword>
<gene>
    <name evidence="1" type="ORF">HO133_005973</name>
</gene>
<sequence>MVAEELQAGWRLELETAWSKGQAVGPPPAQRTIRCSKLVIAAGLSSASVPINIKGSEEFAAPIVNFGDYAREAPRIYEDTVLGGGKAVYDIVYLVATHGERVTWIIRGSGHGPTYMASAHIYIGPFRYWLEKLTTTRPLTWLSPCVWGDADGFGYLRNLLHGTSWGRWFVDRFWAKMASDTLEQSGILKSEATKNSVPDEPLFWIVQVEVIRKDVKSLEAENVIRFEDETSDQTDAFVASMGWKWRPSIDFRPKEMPADLGLPSTEYTKTQKEISDKLDARVDAEVFDRFPKLATAPKMDQESLVEQEKGRIRVVAQSQDAVRSEISSIWAYAYMNDKLGSVKSISKPSKKLRLEQTLVHENGIAIKQIGTVDDIRYDNALFQRWGKWRTPYGFGAGHPDVVFEGIAYLDMLLQDLGLRSRRKGWGWLGEVFGGSYGQADYKGLVGEWKESRHKGT</sequence>
<comment type="caution">
    <text evidence="1">The sequence shown here is derived from an EMBL/GenBank/DDBJ whole genome shotgun (WGS) entry which is preliminary data.</text>
</comment>